<organism evidence="1 2">
    <name type="scientific">Streptomyces rhizosphaericus</name>
    <dbReference type="NCBI Taxonomy" id="114699"/>
    <lineage>
        <taxon>Bacteria</taxon>
        <taxon>Bacillati</taxon>
        <taxon>Actinomycetota</taxon>
        <taxon>Actinomycetes</taxon>
        <taxon>Kitasatosporales</taxon>
        <taxon>Streptomycetaceae</taxon>
        <taxon>Streptomyces</taxon>
        <taxon>Streptomyces violaceusniger group</taxon>
    </lineage>
</organism>
<dbReference type="EMBL" id="BAAAID010000008">
    <property type="protein sequence ID" value="GAA0923091.1"/>
    <property type="molecule type" value="Genomic_DNA"/>
</dbReference>
<dbReference type="Proteomes" id="UP001500418">
    <property type="component" value="Unassembled WGS sequence"/>
</dbReference>
<sequence>MAEATVPTTAASVRTIRITRFVAAPTPRSRACSRTRAALSMVKVLATRKVETNRATPAKPSSSVVSLSASPSVAVPDSRSARVTARSPGGSNFCACWASWASVVPLAAVSVIAE</sequence>
<reference evidence="1 2" key="1">
    <citation type="journal article" date="2019" name="Int. J. Syst. Evol. Microbiol.">
        <title>The Global Catalogue of Microorganisms (GCM) 10K type strain sequencing project: providing services to taxonomists for standard genome sequencing and annotation.</title>
        <authorList>
            <consortium name="The Broad Institute Genomics Platform"/>
            <consortium name="The Broad Institute Genome Sequencing Center for Infectious Disease"/>
            <person name="Wu L."/>
            <person name="Ma J."/>
        </authorList>
    </citation>
    <scope>NUCLEOTIDE SEQUENCE [LARGE SCALE GENOMIC DNA]</scope>
    <source>
        <strain evidence="1 2">JCM 11444</strain>
    </source>
</reference>
<name>A0ABN1P6N7_9ACTN</name>
<evidence type="ECO:0000313" key="2">
    <source>
        <dbReference type="Proteomes" id="UP001500418"/>
    </source>
</evidence>
<keyword evidence="2" id="KW-1185">Reference proteome</keyword>
<comment type="caution">
    <text evidence="1">The sequence shown here is derived from an EMBL/GenBank/DDBJ whole genome shotgun (WGS) entry which is preliminary data.</text>
</comment>
<protein>
    <submittedName>
        <fullName evidence="1">Uncharacterized protein</fullName>
    </submittedName>
</protein>
<gene>
    <name evidence="1" type="ORF">GCM10009575_018740</name>
</gene>
<evidence type="ECO:0000313" key="1">
    <source>
        <dbReference type="EMBL" id="GAA0923091.1"/>
    </source>
</evidence>
<accession>A0ABN1P6N7</accession>
<proteinExistence type="predicted"/>